<keyword evidence="7" id="KW-1185">Reference proteome</keyword>
<protein>
    <submittedName>
        <fullName evidence="6">MutS protein homolog 5</fullName>
    </submittedName>
</protein>
<dbReference type="SMART" id="SM00533">
    <property type="entry name" value="MUTSd"/>
    <property type="match status" value="1"/>
</dbReference>
<dbReference type="InterPro" id="IPR001870">
    <property type="entry name" value="B30.2/SPRY"/>
</dbReference>
<dbReference type="InterPro" id="IPR045076">
    <property type="entry name" value="MutS"/>
</dbReference>
<dbReference type="GO" id="GO:0005634">
    <property type="term" value="C:nucleus"/>
    <property type="evidence" value="ECO:0007669"/>
    <property type="project" value="TreeGrafter"/>
</dbReference>
<dbReference type="Pfam" id="PF00488">
    <property type="entry name" value="MutS_V"/>
    <property type="match status" value="1"/>
</dbReference>
<dbReference type="InterPro" id="IPR003877">
    <property type="entry name" value="SPRY_dom"/>
</dbReference>
<dbReference type="SUPFAM" id="SSF52540">
    <property type="entry name" value="P-loop containing nucleoside triphosphate hydrolases"/>
    <property type="match status" value="1"/>
</dbReference>
<feature type="domain" description="B30.2/SPRY" evidence="5">
    <location>
        <begin position="31"/>
        <end position="244"/>
    </location>
</feature>
<dbReference type="GO" id="GO:0051026">
    <property type="term" value="P:chiasma assembly"/>
    <property type="evidence" value="ECO:0007669"/>
    <property type="project" value="TreeGrafter"/>
</dbReference>
<sequence length="955" mass="105965">MGLSLSSWLYSRAANSPPSSPSAFPPLAVPTSSRLAVILNSSPASPADSRSHWSSVHRSPHFLLSARKQEVTRSPVELSSDGVRAEVGVKGGLHVWEVLWNPDHRGSHAVMGVSRKDCPLQASGYNVLVGGDAQSWGWELKTNQLWHGGQSLGLYPGKRRGCHSGAAEDLRPQSSTKAAETSLPIPERVLLVLDADAGTLGFVVDGSFLGVAFKDLPCGVELFPAVSSVRGGASIRLHYLNGATREPPDLMALCGLSIRLRGGGGLVFSPPGTHGDEEEEDSPAVLLSVLAQHGQVGLCFYDSEDSSLHYMKDTPDNHELHLLARVIQEVSPHVIITSAKLERCMTRFLQRLESDKMSYLSSCISFDSPLMLRTVGALLKCLDRRRVGVELEDSSVGVPILQFNSYTLKGVVCIDRDTYSVLQIFKSELHPSVYKLHSGEKEGLSLYGILNRCRCKFGSRLLRQWFLRPTQDLAVLHRRQEVIRFFTSPQNSDVLNTLQSSLRNIRNIPTLLRRMSLSHTKVADWQSLYKTVYSAVCIRDTVRRLPQSIQLFHDISQGFSDDLHYISSVISRVVDFETSIAENRFTIKPNVDPAIDEKKRRMMGLSDFLTDVARRELEHLDTRIPSCCVIYIPLIGFLLSVPRLPSMVEKEDFEIEGLDFMFLSEDRLHYRSQRTKELDDLLGDLHCDIRDMETAVMTQLQNTILERSSSLHKVLDLAAELDCLMAMSSASQEYSYTSPKLSSHRKITVTQGRHPMLELCSPVFVANSFQSSELQGRVKIITGPNSSGKSIYLKQVGLIVFMSLIGSDVPAKEAEIGLVDGIFTRMQSRVSVSVRLSTFMIDLNQMAQTLETAVDENELVFLYELKEGICQSSYAANIATLAGLPTSLVQRGVEVSELYRTGRPIKRIDKASSDEQANRCRPVEKFRTRPGGQRSGSAVLMKEELLPSAELLNCS</sequence>
<dbReference type="Pfam" id="PF05192">
    <property type="entry name" value="MutS_III"/>
    <property type="match status" value="1"/>
</dbReference>
<evidence type="ECO:0000313" key="7">
    <source>
        <dbReference type="Proteomes" id="UP001279410"/>
    </source>
</evidence>
<dbReference type="PROSITE" id="PS50188">
    <property type="entry name" value="B302_SPRY"/>
    <property type="match status" value="1"/>
</dbReference>
<dbReference type="InterPro" id="IPR027417">
    <property type="entry name" value="P-loop_NTPase"/>
</dbReference>
<dbReference type="InterPro" id="IPR043136">
    <property type="entry name" value="B30.2/SPRY_sf"/>
</dbReference>
<evidence type="ECO:0000313" key="6">
    <source>
        <dbReference type="EMBL" id="GLD63643.1"/>
    </source>
</evidence>
<accession>A0AAD3MYP7</accession>
<dbReference type="SUPFAM" id="SSF48334">
    <property type="entry name" value="DNA repair protein MutS, domain III"/>
    <property type="match status" value="1"/>
</dbReference>
<dbReference type="Pfam" id="PF05190">
    <property type="entry name" value="MutS_IV"/>
    <property type="match status" value="1"/>
</dbReference>
<dbReference type="Gene3D" id="3.40.50.300">
    <property type="entry name" value="P-loop containing nucleotide triphosphate hydrolases"/>
    <property type="match status" value="2"/>
</dbReference>
<dbReference type="FunFam" id="1.10.1420.10:FF:000008">
    <property type="entry name" value="MutS homolog 5 (E. coli)"/>
    <property type="match status" value="1"/>
</dbReference>
<dbReference type="AlphaFoldDB" id="A0AAD3MYP7"/>
<dbReference type="PANTHER" id="PTHR11361:SF20">
    <property type="entry name" value="MUTS PROTEIN HOMOLOG 5"/>
    <property type="match status" value="1"/>
</dbReference>
<gene>
    <name evidence="6" type="ORF">AKAME5_001524300</name>
</gene>
<dbReference type="Pfam" id="PF00622">
    <property type="entry name" value="SPRY"/>
    <property type="match status" value="1"/>
</dbReference>
<keyword evidence="4" id="KW-0238">DNA-binding</keyword>
<dbReference type="PANTHER" id="PTHR11361">
    <property type="entry name" value="DNA MISMATCH REPAIR PROTEIN MUTS FAMILY MEMBER"/>
    <property type="match status" value="1"/>
</dbReference>
<comment type="similarity">
    <text evidence="1">Belongs to the DNA mismatch repair MutS family.</text>
</comment>
<keyword evidence="3" id="KW-0067">ATP-binding</keyword>
<evidence type="ECO:0000256" key="1">
    <source>
        <dbReference type="ARBA" id="ARBA00006271"/>
    </source>
</evidence>
<dbReference type="InterPro" id="IPR013320">
    <property type="entry name" value="ConA-like_dom_sf"/>
</dbReference>
<evidence type="ECO:0000256" key="2">
    <source>
        <dbReference type="ARBA" id="ARBA00022741"/>
    </source>
</evidence>
<organism evidence="6 7">
    <name type="scientific">Lates japonicus</name>
    <name type="common">Japanese lates</name>
    <dbReference type="NCBI Taxonomy" id="270547"/>
    <lineage>
        <taxon>Eukaryota</taxon>
        <taxon>Metazoa</taxon>
        <taxon>Chordata</taxon>
        <taxon>Craniata</taxon>
        <taxon>Vertebrata</taxon>
        <taxon>Euteleostomi</taxon>
        <taxon>Actinopterygii</taxon>
        <taxon>Neopterygii</taxon>
        <taxon>Teleostei</taxon>
        <taxon>Neoteleostei</taxon>
        <taxon>Acanthomorphata</taxon>
        <taxon>Carangaria</taxon>
        <taxon>Carangaria incertae sedis</taxon>
        <taxon>Centropomidae</taxon>
        <taxon>Lates</taxon>
    </lineage>
</organism>
<dbReference type="Proteomes" id="UP001279410">
    <property type="component" value="Unassembled WGS sequence"/>
</dbReference>
<reference evidence="6" key="1">
    <citation type="submission" date="2022-08" db="EMBL/GenBank/DDBJ databases">
        <title>Genome sequencing of akame (Lates japonicus).</title>
        <authorList>
            <person name="Hashiguchi Y."/>
            <person name="Takahashi H."/>
        </authorList>
    </citation>
    <scope>NUCLEOTIDE SEQUENCE</scope>
    <source>
        <strain evidence="6">Kochi</strain>
    </source>
</reference>
<dbReference type="EMBL" id="BRZM01000063">
    <property type="protein sequence ID" value="GLD63643.1"/>
    <property type="molecule type" value="Genomic_DNA"/>
</dbReference>
<dbReference type="InterPro" id="IPR007696">
    <property type="entry name" value="DNA_mismatch_repair_MutS_core"/>
</dbReference>
<evidence type="ECO:0000256" key="4">
    <source>
        <dbReference type="ARBA" id="ARBA00023125"/>
    </source>
</evidence>
<comment type="caution">
    <text evidence="6">The sequence shown here is derived from an EMBL/GenBank/DDBJ whole genome shotgun (WGS) entry which is preliminary data.</text>
</comment>
<name>A0AAD3MYP7_LATJO</name>
<dbReference type="SMART" id="SM00449">
    <property type="entry name" value="SPRY"/>
    <property type="match status" value="1"/>
</dbReference>
<dbReference type="GO" id="GO:0030983">
    <property type="term" value="F:mismatched DNA binding"/>
    <property type="evidence" value="ECO:0007669"/>
    <property type="project" value="InterPro"/>
</dbReference>
<dbReference type="InterPro" id="IPR036187">
    <property type="entry name" value="DNA_mismatch_repair_MutS_sf"/>
</dbReference>
<dbReference type="GO" id="GO:0005524">
    <property type="term" value="F:ATP binding"/>
    <property type="evidence" value="ECO:0007669"/>
    <property type="project" value="UniProtKB-KW"/>
</dbReference>
<dbReference type="GO" id="GO:0140664">
    <property type="term" value="F:ATP-dependent DNA damage sensor activity"/>
    <property type="evidence" value="ECO:0007669"/>
    <property type="project" value="InterPro"/>
</dbReference>
<proteinExistence type="inferred from homology"/>
<evidence type="ECO:0000256" key="3">
    <source>
        <dbReference type="ARBA" id="ARBA00022840"/>
    </source>
</evidence>
<dbReference type="SUPFAM" id="SSF49899">
    <property type="entry name" value="Concanavalin A-like lectins/glucanases"/>
    <property type="match status" value="1"/>
</dbReference>
<evidence type="ECO:0000259" key="5">
    <source>
        <dbReference type="PROSITE" id="PS50188"/>
    </source>
</evidence>
<dbReference type="Gene3D" id="1.10.1420.10">
    <property type="match status" value="1"/>
</dbReference>
<keyword evidence="2" id="KW-0547">Nucleotide-binding</keyword>
<dbReference type="InterPro" id="IPR007861">
    <property type="entry name" value="DNA_mismatch_repair_MutS_clamp"/>
</dbReference>
<dbReference type="GO" id="GO:0006298">
    <property type="term" value="P:mismatch repair"/>
    <property type="evidence" value="ECO:0007669"/>
    <property type="project" value="InterPro"/>
</dbReference>
<dbReference type="SMART" id="SM00534">
    <property type="entry name" value="MUTSac"/>
    <property type="match status" value="1"/>
</dbReference>
<dbReference type="InterPro" id="IPR000432">
    <property type="entry name" value="DNA_mismatch_repair_MutS_C"/>
</dbReference>
<dbReference type="Gene3D" id="2.60.120.920">
    <property type="match status" value="1"/>
</dbReference>